<evidence type="ECO:0000256" key="1">
    <source>
        <dbReference type="SAM" id="Phobius"/>
    </source>
</evidence>
<keyword evidence="3" id="KW-1185">Reference proteome</keyword>
<reference evidence="3" key="1">
    <citation type="submission" date="2015-10" db="EMBL/GenBank/DDBJ databases">
        <title>Niche specialization of a soil ammonia-oxidizing archaeon, Candidatus Nitrosocosmicus oleophilus.</title>
        <authorList>
            <person name="Jung M.-Y."/>
            <person name="Rhee S.-K."/>
        </authorList>
    </citation>
    <scope>NUCLEOTIDE SEQUENCE [LARGE SCALE GENOMIC DNA]</scope>
    <source>
        <strain evidence="3">MY3</strain>
    </source>
</reference>
<evidence type="ECO:0000313" key="2">
    <source>
        <dbReference type="EMBL" id="ALI37162.1"/>
    </source>
</evidence>
<protein>
    <submittedName>
        <fullName evidence="2">Uncharacterized protein</fullName>
    </submittedName>
</protein>
<proteinExistence type="predicted"/>
<organism evidence="2 3">
    <name type="scientific">Candidatus Nitrosocosmicus oleophilus</name>
    <dbReference type="NCBI Taxonomy" id="1353260"/>
    <lineage>
        <taxon>Archaea</taxon>
        <taxon>Nitrososphaerota</taxon>
        <taxon>Nitrososphaeria</taxon>
        <taxon>Nitrososphaerales</taxon>
        <taxon>Nitrososphaeraceae</taxon>
        <taxon>Candidatus Nitrosocosmicus</taxon>
    </lineage>
</organism>
<dbReference type="Proteomes" id="UP000058925">
    <property type="component" value="Chromosome"/>
</dbReference>
<keyword evidence="1" id="KW-1133">Transmembrane helix</keyword>
<evidence type="ECO:0000313" key="3">
    <source>
        <dbReference type="Proteomes" id="UP000058925"/>
    </source>
</evidence>
<dbReference type="KEGG" id="taa:NMY3_02975"/>
<dbReference type="AlphaFoldDB" id="A0A654MCG4"/>
<keyword evidence="1" id="KW-0812">Transmembrane</keyword>
<accession>A0A654MCG4</accession>
<dbReference type="EMBL" id="CP012850">
    <property type="protein sequence ID" value="ALI37162.1"/>
    <property type="molecule type" value="Genomic_DNA"/>
</dbReference>
<keyword evidence="1" id="KW-0472">Membrane</keyword>
<gene>
    <name evidence="2" type="ORF">NMY3_02975</name>
</gene>
<feature type="transmembrane region" description="Helical" evidence="1">
    <location>
        <begin position="32"/>
        <end position="52"/>
    </location>
</feature>
<sequence length="109" mass="11981">MEIKDYECSFSGILDICLYKHVHSRKLMDTKISSLVIALAVASMALTPLIMIQNADAASFKCENQSGKPHAWITGCKDGWYDHDHCLSYSPGSGDYAKGYKVGWAKGSC</sequence>
<name>A0A654MCG4_9ARCH</name>